<dbReference type="GO" id="GO:0008270">
    <property type="term" value="F:zinc ion binding"/>
    <property type="evidence" value="ECO:0007669"/>
    <property type="project" value="InterPro"/>
</dbReference>
<protein>
    <recommendedName>
        <fullName evidence="3">Zn(2)-C6 fungal-type domain-containing protein</fullName>
    </recommendedName>
</protein>
<organism evidence="4 5">
    <name type="scientific">Byssothecium circinans</name>
    <dbReference type="NCBI Taxonomy" id="147558"/>
    <lineage>
        <taxon>Eukaryota</taxon>
        <taxon>Fungi</taxon>
        <taxon>Dikarya</taxon>
        <taxon>Ascomycota</taxon>
        <taxon>Pezizomycotina</taxon>
        <taxon>Dothideomycetes</taxon>
        <taxon>Pleosporomycetidae</taxon>
        <taxon>Pleosporales</taxon>
        <taxon>Massarineae</taxon>
        <taxon>Massarinaceae</taxon>
        <taxon>Byssothecium</taxon>
    </lineage>
</organism>
<proteinExistence type="predicted"/>
<dbReference type="SMART" id="SM00066">
    <property type="entry name" value="GAL4"/>
    <property type="match status" value="1"/>
</dbReference>
<dbReference type="PROSITE" id="PS00463">
    <property type="entry name" value="ZN2_CY6_FUNGAL_1"/>
    <property type="match status" value="1"/>
</dbReference>
<keyword evidence="1" id="KW-0539">Nucleus</keyword>
<feature type="region of interest" description="Disordered" evidence="2">
    <location>
        <begin position="57"/>
        <end position="93"/>
    </location>
</feature>
<evidence type="ECO:0000313" key="5">
    <source>
        <dbReference type="Proteomes" id="UP000800035"/>
    </source>
</evidence>
<dbReference type="OrthoDB" id="2740448at2759"/>
<dbReference type="AlphaFoldDB" id="A0A6A5TGC9"/>
<dbReference type="Pfam" id="PF00172">
    <property type="entry name" value="Zn_clus"/>
    <property type="match status" value="1"/>
</dbReference>
<evidence type="ECO:0000259" key="3">
    <source>
        <dbReference type="PROSITE" id="PS50048"/>
    </source>
</evidence>
<dbReference type="PROSITE" id="PS50048">
    <property type="entry name" value="ZN2_CY6_FUNGAL_2"/>
    <property type="match status" value="1"/>
</dbReference>
<reference evidence="4" key="1">
    <citation type="journal article" date="2020" name="Stud. Mycol.">
        <title>101 Dothideomycetes genomes: a test case for predicting lifestyles and emergence of pathogens.</title>
        <authorList>
            <person name="Haridas S."/>
            <person name="Albert R."/>
            <person name="Binder M."/>
            <person name="Bloem J."/>
            <person name="Labutti K."/>
            <person name="Salamov A."/>
            <person name="Andreopoulos B."/>
            <person name="Baker S."/>
            <person name="Barry K."/>
            <person name="Bills G."/>
            <person name="Bluhm B."/>
            <person name="Cannon C."/>
            <person name="Castanera R."/>
            <person name="Culley D."/>
            <person name="Daum C."/>
            <person name="Ezra D."/>
            <person name="Gonzalez J."/>
            <person name="Henrissat B."/>
            <person name="Kuo A."/>
            <person name="Liang C."/>
            <person name="Lipzen A."/>
            <person name="Lutzoni F."/>
            <person name="Magnuson J."/>
            <person name="Mondo S."/>
            <person name="Nolan M."/>
            <person name="Ohm R."/>
            <person name="Pangilinan J."/>
            <person name="Park H.-J."/>
            <person name="Ramirez L."/>
            <person name="Alfaro M."/>
            <person name="Sun H."/>
            <person name="Tritt A."/>
            <person name="Yoshinaga Y."/>
            <person name="Zwiers L.-H."/>
            <person name="Turgeon B."/>
            <person name="Goodwin S."/>
            <person name="Spatafora J."/>
            <person name="Crous P."/>
            <person name="Grigoriev I."/>
        </authorList>
    </citation>
    <scope>NUCLEOTIDE SEQUENCE</scope>
    <source>
        <strain evidence="4">CBS 675.92</strain>
    </source>
</reference>
<dbReference type="InterPro" id="IPR050797">
    <property type="entry name" value="Carb_Metab_Trans_Reg"/>
</dbReference>
<dbReference type="EMBL" id="ML977031">
    <property type="protein sequence ID" value="KAF1949856.1"/>
    <property type="molecule type" value="Genomic_DNA"/>
</dbReference>
<gene>
    <name evidence="4" type="ORF">CC80DRAFT_497199</name>
</gene>
<accession>A0A6A5TGC9</accession>
<feature type="domain" description="Zn(2)-C6 fungal-type" evidence="3">
    <location>
        <begin position="25"/>
        <end position="55"/>
    </location>
</feature>
<evidence type="ECO:0000313" key="4">
    <source>
        <dbReference type="EMBL" id="KAF1949856.1"/>
    </source>
</evidence>
<dbReference type="InterPro" id="IPR001138">
    <property type="entry name" value="Zn2Cys6_DnaBD"/>
</dbReference>
<evidence type="ECO:0000256" key="2">
    <source>
        <dbReference type="SAM" id="MobiDB-lite"/>
    </source>
</evidence>
<evidence type="ECO:0000256" key="1">
    <source>
        <dbReference type="ARBA" id="ARBA00023242"/>
    </source>
</evidence>
<keyword evidence="5" id="KW-1185">Reference proteome</keyword>
<dbReference type="GO" id="GO:0000981">
    <property type="term" value="F:DNA-binding transcription factor activity, RNA polymerase II-specific"/>
    <property type="evidence" value="ECO:0007669"/>
    <property type="project" value="InterPro"/>
</dbReference>
<dbReference type="Gene3D" id="4.10.240.10">
    <property type="entry name" value="Zn(2)-C6 fungal-type DNA-binding domain"/>
    <property type="match status" value="1"/>
</dbReference>
<dbReference type="SUPFAM" id="SSF57701">
    <property type="entry name" value="Zn2/Cys6 DNA-binding domain"/>
    <property type="match status" value="1"/>
</dbReference>
<dbReference type="PANTHER" id="PTHR31668">
    <property type="entry name" value="GLUCOSE TRANSPORT TRANSCRIPTION REGULATOR RGT1-RELATED-RELATED"/>
    <property type="match status" value="1"/>
</dbReference>
<dbReference type="Proteomes" id="UP000800035">
    <property type="component" value="Unassembled WGS sequence"/>
</dbReference>
<dbReference type="CDD" id="cd00067">
    <property type="entry name" value="GAL4"/>
    <property type="match status" value="1"/>
</dbReference>
<dbReference type="InterPro" id="IPR036864">
    <property type="entry name" value="Zn2-C6_fun-type_DNA-bd_sf"/>
</dbReference>
<name>A0A6A5TGC9_9PLEO</name>
<feature type="region of interest" description="Disordered" evidence="2">
    <location>
        <begin position="181"/>
        <end position="212"/>
    </location>
</feature>
<sequence>MSASNGNQALGQSSYNTGARKKRIACDACHISKVRCTGETNGCQRCRRGDKFCHYSESNMGRTMDGVQKRRKSSAPKPPISTTSTASHGDIEEFDWTSTSSASTSTHQTDPFSNAVVNSELERLANGSTELWDGSRSLQHHDLGGSLIRDLDDMDFEDMQPTLLDTDFALNIPFPPLIHSPFTRPSTQQKHQALHSGDTASSTARSSKVPDAQVLTSATDLHTWTTLLEQLSRPPDPSPMPLDTLLHTTSTLLPRALRTLHALPPEPARLTPLLLILLCLRQAIALFEQCSPSGTADLVLRLGAFQVDGEVQEALQKHIVGKELARMLHVTKVARKVLQLPGVGGVEAEQTAHGVVVDELLGRVKALGRVVWEKGVPGAQVVF</sequence>